<feature type="domain" description="RNA polymerase sigma-70 region 4" evidence="1">
    <location>
        <begin position="177"/>
        <end position="223"/>
    </location>
</feature>
<dbReference type="EMBL" id="CYZA01000004">
    <property type="protein sequence ID" value="CUN70282.1"/>
    <property type="molecule type" value="Genomic_DNA"/>
</dbReference>
<gene>
    <name evidence="2" type="ORF">ERS852395_01092</name>
</gene>
<name>A0A173Z1E7_9FIRM</name>
<dbReference type="InterPro" id="IPR036388">
    <property type="entry name" value="WH-like_DNA-bd_sf"/>
</dbReference>
<dbReference type="GO" id="GO:0003700">
    <property type="term" value="F:DNA-binding transcription factor activity"/>
    <property type="evidence" value="ECO:0007669"/>
    <property type="project" value="InterPro"/>
</dbReference>
<dbReference type="InterPro" id="IPR007630">
    <property type="entry name" value="RNA_pol_sigma70_r4"/>
</dbReference>
<protein>
    <submittedName>
        <fullName evidence="2">RNA polymerase factor sigma-70</fullName>
    </submittedName>
</protein>
<dbReference type="InterPro" id="IPR013324">
    <property type="entry name" value="RNA_pol_sigma_r3/r4-like"/>
</dbReference>
<evidence type="ECO:0000313" key="3">
    <source>
        <dbReference type="Proteomes" id="UP000095447"/>
    </source>
</evidence>
<dbReference type="Proteomes" id="UP000095447">
    <property type="component" value="Unassembled WGS sequence"/>
</dbReference>
<accession>A0A173Z1E7</accession>
<dbReference type="AlphaFoldDB" id="A0A173Z1E7"/>
<dbReference type="Gene3D" id="1.10.10.10">
    <property type="entry name" value="Winged helix-like DNA-binding domain superfamily/Winged helix DNA-binding domain"/>
    <property type="match status" value="1"/>
</dbReference>
<dbReference type="GO" id="GO:0006352">
    <property type="term" value="P:DNA-templated transcription initiation"/>
    <property type="evidence" value="ECO:0007669"/>
    <property type="project" value="InterPro"/>
</dbReference>
<evidence type="ECO:0000259" key="1">
    <source>
        <dbReference type="Pfam" id="PF04545"/>
    </source>
</evidence>
<dbReference type="RefSeq" id="WP_055052954.1">
    <property type="nucleotide sequence ID" value="NZ_CYZA01000004.1"/>
</dbReference>
<sequence length="234" mass="27294">MLTLRTLKELIDTPKRGEKLPTPKQLRTGESPVVAHKITGAGVNEVHIIVYQSGYAVYGIGNRATVFPVNLELGYGYSSVTEKKRKEDEKYNTWNPETGLREKKYFCELEESFFEKEEWYLRLMLIGEDRLAHNLATRDRGRCISFNGISEDFEGMEDELMDVEERVNRQQIAEEMMSVLSDKQKKVVQEFYWNQKTHKQIAKENGVKRNAVTEILKYALNKIEKNYDEDGKKR</sequence>
<dbReference type="Pfam" id="PF04545">
    <property type="entry name" value="Sigma70_r4"/>
    <property type="match status" value="1"/>
</dbReference>
<proteinExistence type="predicted"/>
<evidence type="ECO:0000313" key="2">
    <source>
        <dbReference type="EMBL" id="CUN70282.1"/>
    </source>
</evidence>
<organism evidence="2 3">
    <name type="scientific">Blautia obeum</name>
    <dbReference type="NCBI Taxonomy" id="40520"/>
    <lineage>
        <taxon>Bacteria</taxon>
        <taxon>Bacillati</taxon>
        <taxon>Bacillota</taxon>
        <taxon>Clostridia</taxon>
        <taxon>Lachnospirales</taxon>
        <taxon>Lachnospiraceae</taxon>
        <taxon>Blautia</taxon>
    </lineage>
</organism>
<reference evidence="2 3" key="1">
    <citation type="submission" date="2015-09" db="EMBL/GenBank/DDBJ databases">
        <authorList>
            <consortium name="Pathogen Informatics"/>
        </authorList>
    </citation>
    <scope>NUCLEOTIDE SEQUENCE [LARGE SCALE GENOMIC DNA]</scope>
    <source>
        <strain evidence="2 3">2789STDY5608838</strain>
    </source>
</reference>
<dbReference type="SUPFAM" id="SSF88659">
    <property type="entry name" value="Sigma3 and sigma4 domains of RNA polymerase sigma factors"/>
    <property type="match status" value="1"/>
</dbReference>